<dbReference type="RefSeq" id="WP_055341067.1">
    <property type="nucleotide sequence ID" value="NZ_CEKZ01000001.1"/>
</dbReference>
<protein>
    <submittedName>
        <fullName evidence="1">Phage major tail protein</fullName>
    </submittedName>
</protein>
<dbReference type="AlphaFoldDB" id="A0A0C7QZH6"/>
<name>A0A0C7QZH6_PARSO</name>
<proteinExistence type="predicted"/>
<dbReference type="EMBL" id="CEKZ01000001">
    <property type="protein sequence ID" value="CEQ02000.1"/>
    <property type="molecule type" value="Genomic_DNA"/>
</dbReference>
<dbReference type="InterPro" id="IPR006490">
    <property type="entry name" value="Maj_tail_phi13"/>
</dbReference>
<gene>
    <name evidence="1" type="ORF">R28058_33711</name>
</gene>
<evidence type="ECO:0000313" key="1">
    <source>
        <dbReference type="EMBL" id="CEQ02000.1"/>
    </source>
</evidence>
<dbReference type="Proteomes" id="UP000049127">
    <property type="component" value="Unassembled WGS sequence"/>
</dbReference>
<reference evidence="1 2" key="1">
    <citation type="submission" date="2015-01" db="EMBL/GenBank/DDBJ databases">
        <authorList>
            <person name="Aslett A.Martin."/>
            <person name="De Silva Nishadi"/>
        </authorList>
    </citation>
    <scope>NUCLEOTIDE SEQUENCE [LARGE SCALE GENOMIC DNA]</scope>
    <source>
        <strain evidence="1 2">R28058</strain>
    </source>
</reference>
<organism evidence="1 2">
    <name type="scientific">Paraclostridium sordellii</name>
    <name type="common">Clostridium sordellii</name>
    <dbReference type="NCBI Taxonomy" id="1505"/>
    <lineage>
        <taxon>Bacteria</taxon>
        <taxon>Bacillati</taxon>
        <taxon>Bacillota</taxon>
        <taxon>Clostridia</taxon>
        <taxon>Peptostreptococcales</taxon>
        <taxon>Peptostreptococcaceae</taxon>
        <taxon>Paraclostridium</taxon>
    </lineage>
</organism>
<dbReference type="OrthoDB" id="3078218at2"/>
<dbReference type="NCBIfam" id="TIGR01603">
    <property type="entry name" value="maj_tail_phi13"/>
    <property type="match status" value="1"/>
</dbReference>
<sequence>MSAPQKILPVVNVSKLYVAHLKTETDGDITFDTPRYLEGVKQIGIKPKQNSDPYYHEGRKVLEEQTLQDVKVTLNVTDLPDEDECYVMGHKLAKTGGIIKNDNDIAPTLAILYKAEKAQGIDKYGILYAGTFGLSDEDLKAKEGKANFQAKKIEASFRPLVNGLWQYNVCSDSPNVTPEFLKNFFKQVTIAEEKTDEVSSEH</sequence>
<evidence type="ECO:0000313" key="2">
    <source>
        <dbReference type="Proteomes" id="UP000049127"/>
    </source>
</evidence>
<accession>A0A0C7QZH6</accession>